<sequence length="98" mass="10975">MIDKGRPEEGFRFLELDLQMVVSHLVDAGNGKKVLCKSTQLCKSLVDILTLSLFASSQFLFPECHCRLFVGCLTPPTVSAHEEETSYEAHVSESYYMA</sequence>
<dbReference type="EMBL" id="KE663753">
    <property type="protein sequence ID" value="ERE90902.1"/>
    <property type="molecule type" value="Genomic_DNA"/>
</dbReference>
<organism evidence="1 2">
    <name type="scientific">Cricetulus griseus</name>
    <name type="common">Chinese hamster</name>
    <name type="synonym">Cricetulus barabensis griseus</name>
    <dbReference type="NCBI Taxonomy" id="10029"/>
    <lineage>
        <taxon>Eukaryota</taxon>
        <taxon>Metazoa</taxon>
        <taxon>Chordata</taxon>
        <taxon>Craniata</taxon>
        <taxon>Vertebrata</taxon>
        <taxon>Euteleostomi</taxon>
        <taxon>Mammalia</taxon>
        <taxon>Eutheria</taxon>
        <taxon>Euarchontoglires</taxon>
        <taxon>Glires</taxon>
        <taxon>Rodentia</taxon>
        <taxon>Myomorpha</taxon>
        <taxon>Muroidea</taxon>
        <taxon>Cricetidae</taxon>
        <taxon>Cricetinae</taxon>
        <taxon>Cricetulus</taxon>
    </lineage>
</organism>
<protein>
    <submittedName>
        <fullName evidence="1">Uncharacterized protein</fullName>
    </submittedName>
</protein>
<reference evidence="2" key="1">
    <citation type="journal article" date="2013" name="Nat. Biotechnol.">
        <title>Chinese hamster genome sequenced from sorted chromosomes.</title>
        <authorList>
            <person name="Brinkrolf K."/>
            <person name="Rupp O."/>
            <person name="Laux H."/>
            <person name="Kollin F."/>
            <person name="Ernst W."/>
            <person name="Linke B."/>
            <person name="Kofler R."/>
            <person name="Romand S."/>
            <person name="Hesse F."/>
            <person name="Budach W.E."/>
            <person name="Galosy S."/>
            <person name="Muller D."/>
            <person name="Noll T."/>
            <person name="Wienberg J."/>
            <person name="Jostock T."/>
            <person name="Leonard M."/>
            <person name="Grillari J."/>
            <person name="Tauch A."/>
            <person name="Goesmann A."/>
            <person name="Helk B."/>
            <person name="Mott J.E."/>
            <person name="Puhler A."/>
            <person name="Borth N."/>
        </authorList>
    </citation>
    <scope>NUCLEOTIDE SEQUENCE [LARGE SCALE GENOMIC DNA]</scope>
    <source>
        <strain evidence="2">17A/GY</strain>
    </source>
</reference>
<name>A0A061IRB3_CRIGR</name>
<dbReference type="Proteomes" id="UP000030759">
    <property type="component" value="Unassembled WGS sequence"/>
</dbReference>
<dbReference type="AlphaFoldDB" id="A0A061IRB3"/>
<accession>A0A061IRB3</accession>
<gene>
    <name evidence="1" type="ORF">H671_1g1330</name>
</gene>
<evidence type="ECO:0000313" key="2">
    <source>
        <dbReference type="Proteomes" id="UP000030759"/>
    </source>
</evidence>
<evidence type="ECO:0000313" key="1">
    <source>
        <dbReference type="EMBL" id="ERE90902.1"/>
    </source>
</evidence>
<proteinExistence type="predicted"/>